<proteinExistence type="inferred from homology"/>
<dbReference type="PANTHER" id="PTHR22930:SF269">
    <property type="entry name" value="NUCLEASE HARBI1-LIKE PROTEIN"/>
    <property type="match status" value="1"/>
</dbReference>
<comment type="cofactor">
    <cofactor evidence="1">
        <name>a divalent metal cation</name>
        <dbReference type="ChEBI" id="CHEBI:60240"/>
    </cofactor>
</comment>
<dbReference type="InterPro" id="IPR045249">
    <property type="entry name" value="HARBI1-like"/>
</dbReference>
<dbReference type="GO" id="GO:0046872">
    <property type="term" value="F:metal ion binding"/>
    <property type="evidence" value="ECO:0007669"/>
    <property type="project" value="UniProtKB-KW"/>
</dbReference>
<sequence>MSNEDFENLLQLIIPYIQREDTNYQLSISPRMRLIITLRFLATGDSYKSLMYLFEVSFSTISLIVPEDVCEAISTVLEDHIKVPKDEGEWKTVARNFEIKWNFPHCIGAVDGKHVHIICPANTGTEYFNYKKTFSIVLMVIVDANYCFQCVHIGCQGRISDGGVYKNTSFYKELKENRLKISNPEPQPEREKFTPYVLVADDAFALTTA</sequence>
<gene>
    <name evidence="9" type="ORF">EEDITHA_LOCUS10618</name>
</gene>
<evidence type="ECO:0000313" key="9">
    <source>
        <dbReference type="EMBL" id="CAH2095128.1"/>
    </source>
</evidence>
<dbReference type="PANTHER" id="PTHR22930">
    <property type="match status" value="1"/>
</dbReference>
<keyword evidence="5" id="KW-0479">Metal-binding</keyword>
<evidence type="ECO:0000313" key="10">
    <source>
        <dbReference type="Proteomes" id="UP001153954"/>
    </source>
</evidence>
<name>A0AAU9U7L9_EUPED</name>
<feature type="domain" description="DDE Tnp4" evidence="8">
    <location>
        <begin position="110"/>
        <end position="207"/>
    </location>
</feature>
<dbReference type="EMBL" id="CAKOGL010000015">
    <property type="protein sequence ID" value="CAH2095128.1"/>
    <property type="molecule type" value="Genomic_DNA"/>
</dbReference>
<accession>A0AAU9U7L9</accession>
<reference evidence="9" key="1">
    <citation type="submission" date="2022-03" db="EMBL/GenBank/DDBJ databases">
        <authorList>
            <person name="Tunstrom K."/>
        </authorList>
    </citation>
    <scope>NUCLEOTIDE SEQUENCE</scope>
</reference>
<evidence type="ECO:0000256" key="4">
    <source>
        <dbReference type="ARBA" id="ARBA00022722"/>
    </source>
</evidence>
<dbReference type="GO" id="GO:0016787">
    <property type="term" value="F:hydrolase activity"/>
    <property type="evidence" value="ECO:0007669"/>
    <property type="project" value="UniProtKB-KW"/>
</dbReference>
<keyword evidence="10" id="KW-1185">Reference proteome</keyword>
<evidence type="ECO:0000256" key="1">
    <source>
        <dbReference type="ARBA" id="ARBA00001968"/>
    </source>
</evidence>
<evidence type="ECO:0000256" key="5">
    <source>
        <dbReference type="ARBA" id="ARBA00022723"/>
    </source>
</evidence>
<comment type="subcellular location">
    <subcellularLocation>
        <location evidence="2">Nucleus</location>
    </subcellularLocation>
</comment>
<dbReference type="Pfam" id="PF13359">
    <property type="entry name" value="DDE_Tnp_4"/>
    <property type="match status" value="1"/>
</dbReference>
<evidence type="ECO:0000259" key="8">
    <source>
        <dbReference type="Pfam" id="PF13359"/>
    </source>
</evidence>
<comment type="similarity">
    <text evidence="3">Belongs to the HARBI1 family.</text>
</comment>
<protein>
    <recommendedName>
        <fullName evidence="8">DDE Tnp4 domain-containing protein</fullName>
    </recommendedName>
</protein>
<dbReference type="Proteomes" id="UP001153954">
    <property type="component" value="Unassembled WGS sequence"/>
</dbReference>
<evidence type="ECO:0000256" key="3">
    <source>
        <dbReference type="ARBA" id="ARBA00006958"/>
    </source>
</evidence>
<keyword evidence="7" id="KW-0539">Nucleus</keyword>
<evidence type="ECO:0000256" key="2">
    <source>
        <dbReference type="ARBA" id="ARBA00004123"/>
    </source>
</evidence>
<evidence type="ECO:0000256" key="7">
    <source>
        <dbReference type="ARBA" id="ARBA00023242"/>
    </source>
</evidence>
<dbReference type="GO" id="GO:0005634">
    <property type="term" value="C:nucleus"/>
    <property type="evidence" value="ECO:0007669"/>
    <property type="project" value="UniProtKB-SubCell"/>
</dbReference>
<comment type="caution">
    <text evidence="9">The sequence shown here is derived from an EMBL/GenBank/DDBJ whole genome shotgun (WGS) entry which is preliminary data.</text>
</comment>
<dbReference type="AlphaFoldDB" id="A0AAU9U7L9"/>
<keyword evidence="4" id="KW-0540">Nuclease</keyword>
<keyword evidence="6" id="KW-0378">Hydrolase</keyword>
<organism evidence="9 10">
    <name type="scientific">Euphydryas editha</name>
    <name type="common">Edith's checkerspot</name>
    <dbReference type="NCBI Taxonomy" id="104508"/>
    <lineage>
        <taxon>Eukaryota</taxon>
        <taxon>Metazoa</taxon>
        <taxon>Ecdysozoa</taxon>
        <taxon>Arthropoda</taxon>
        <taxon>Hexapoda</taxon>
        <taxon>Insecta</taxon>
        <taxon>Pterygota</taxon>
        <taxon>Neoptera</taxon>
        <taxon>Endopterygota</taxon>
        <taxon>Lepidoptera</taxon>
        <taxon>Glossata</taxon>
        <taxon>Ditrysia</taxon>
        <taxon>Papilionoidea</taxon>
        <taxon>Nymphalidae</taxon>
        <taxon>Nymphalinae</taxon>
        <taxon>Euphydryas</taxon>
    </lineage>
</organism>
<dbReference type="InterPro" id="IPR027806">
    <property type="entry name" value="HARBI1_dom"/>
</dbReference>
<dbReference type="GO" id="GO:0004518">
    <property type="term" value="F:nuclease activity"/>
    <property type="evidence" value="ECO:0007669"/>
    <property type="project" value="UniProtKB-KW"/>
</dbReference>
<evidence type="ECO:0000256" key="6">
    <source>
        <dbReference type="ARBA" id="ARBA00022801"/>
    </source>
</evidence>